<dbReference type="GO" id="GO:0016020">
    <property type="term" value="C:membrane"/>
    <property type="evidence" value="ECO:0007669"/>
    <property type="project" value="InterPro"/>
</dbReference>
<sequence length="241" mass="26624">MSGSDSLVVFESPEIQELYRRYLRSKNVLNYSNKNPKRIRDTFQHKVADKKDLMEPESDVENAPAELAEFEGKLRALGLNPSMLSEARSNVAWIVGDVPESQLHNLKNGTDVELKFSSFPNEVWRGKAEALGDNVDPITRTVKVRITIVNADRKLKPGMYATVKFPESLNSGTIILPAIAAVSVEGKTYVFLEGKPGEFFRREVALGISNEDVVSVLEGLAKGERVVVDGAILLKGLSFGF</sequence>
<dbReference type="GO" id="GO:0030313">
    <property type="term" value="C:cell envelope"/>
    <property type="evidence" value="ECO:0007669"/>
    <property type="project" value="TreeGrafter"/>
</dbReference>
<keyword evidence="2" id="KW-0813">Transport</keyword>
<reference evidence="5" key="1">
    <citation type="submission" date="2013-05" db="EMBL/GenBank/DDBJ databases">
        <authorList>
            <person name="Harkins D.M."/>
            <person name="Durkin A.S."/>
            <person name="Brinkac L.M."/>
            <person name="Haft D.H."/>
            <person name="Selengut J.D."/>
            <person name="Sanka R."/>
            <person name="DePew J."/>
            <person name="Purushe J."/>
            <person name="Hartskeerl R.A."/>
            <person name="Ahmed A."/>
            <person name="van der Linden H."/>
            <person name="Goris M.G.A."/>
            <person name="Vinetz J.M."/>
            <person name="Sutton G.G."/>
            <person name="Nierman W.C."/>
            <person name="Fouts D.E."/>
        </authorList>
    </citation>
    <scope>NUCLEOTIDE SEQUENCE [LARGE SCALE GENOMIC DNA]</scope>
    <source>
        <strain evidence="5">5399</strain>
    </source>
</reference>
<dbReference type="GO" id="GO:0022857">
    <property type="term" value="F:transmembrane transporter activity"/>
    <property type="evidence" value="ECO:0007669"/>
    <property type="project" value="InterPro"/>
</dbReference>
<comment type="similarity">
    <text evidence="1">Belongs to the membrane fusion protein (MFP) (TC 8.A.1) family.</text>
</comment>
<organism evidence="5 6">
    <name type="scientific">Leptospira broomii serovar Hurstbridge str. 5399</name>
    <dbReference type="NCBI Taxonomy" id="1049789"/>
    <lineage>
        <taxon>Bacteria</taxon>
        <taxon>Pseudomonadati</taxon>
        <taxon>Spirochaetota</taxon>
        <taxon>Spirochaetia</taxon>
        <taxon>Leptospirales</taxon>
        <taxon>Leptospiraceae</taxon>
        <taxon>Leptospira</taxon>
    </lineage>
</organism>
<protein>
    <submittedName>
        <fullName evidence="5">HlyD family secretion protein</fullName>
    </submittedName>
</protein>
<evidence type="ECO:0000256" key="1">
    <source>
        <dbReference type="ARBA" id="ARBA00009477"/>
    </source>
</evidence>
<evidence type="ECO:0000313" key="6">
    <source>
        <dbReference type="Proteomes" id="UP000015454"/>
    </source>
</evidence>
<dbReference type="InterPro" id="IPR058792">
    <property type="entry name" value="Beta-barrel_RND_2"/>
</dbReference>
<feature type="domain" description="CusB-like beta-barrel" evidence="3">
    <location>
        <begin position="93"/>
        <end position="165"/>
    </location>
</feature>
<accession>T0GLP9</accession>
<feature type="domain" description="CzcB-like C-terminal circularly permuted SH3-like" evidence="4">
    <location>
        <begin position="177"/>
        <end position="235"/>
    </location>
</feature>
<proteinExistence type="inferred from homology"/>
<evidence type="ECO:0000259" key="3">
    <source>
        <dbReference type="Pfam" id="PF25954"/>
    </source>
</evidence>
<evidence type="ECO:0000256" key="2">
    <source>
        <dbReference type="ARBA" id="ARBA00022448"/>
    </source>
</evidence>
<dbReference type="Pfam" id="PF25954">
    <property type="entry name" value="Beta-barrel_RND_2"/>
    <property type="match status" value="1"/>
</dbReference>
<name>T0GLP9_9LEPT</name>
<keyword evidence="6" id="KW-1185">Reference proteome</keyword>
<dbReference type="Pfam" id="PF25975">
    <property type="entry name" value="CzcB_C"/>
    <property type="match status" value="1"/>
</dbReference>
<gene>
    <name evidence="5" type="ORF">LEP1GSC050_0464</name>
</gene>
<dbReference type="STRING" id="1049789.LEP1GSC050_0464"/>
<dbReference type="Gene3D" id="2.40.420.20">
    <property type="match status" value="1"/>
</dbReference>
<dbReference type="AlphaFoldDB" id="T0GLP9"/>
<dbReference type="EMBL" id="AHMO02000007">
    <property type="protein sequence ID" value="EQA46293.1"/>
    <property type="molecule type" value="Genomic_DNA"/>
</dbReference>
<dbReference type="FunFam" id="2.40.30.170:FF:000010">
    <property type="entry name" value="Efflux RND transporter periplasmic adaptor subunit"/>
    <property type="match status" value="1"/>
</dbReference>
<dbReference type="GO" id="GO:0015679">
    <property type="term" value="P:plasma membrane copper ion transport"/>
    <property type="evidence" value="ECO:0007669"/>
    <property type="project" value="TreeGrafter"/>
</dbReference>
<dbReference type="InterPro" id="IPR051909">
    <property type="entry name" value="MFP_Cation_Efflux"/>
</dbReference>
<dbReference type="NCBIfam" id="TIGR01730">
    <property type="entry name" value="RND_mfp"/>
    <property type="match status" value="1"/>
</dbReference>
<dbReference type="PANTHER" id="PTHR30097">
    <property type="entry name" value="CATION EFFLUX SYSTEM PROTEIN CUSB"/>
    <property type="match status" value="1"/>
</dbReference>
<dbReference type="Proteomes" id="UP000015454">
    <property type="component" value="Unassembled WGS sequence"/>
</dbReference>
<dbReference type="InterPro" id="IPR006143">
    <property type="entry name" value="RND_pump_MFP"/>
</dbReference>
<dbReference type="PANTHER" id="PTHR30097:SF16">
    <property type="entry name" value="CATION EFFLUX SYSTEM (CZCB-LIKE)"/>
    <property type="match status" value="1"/>
</dbReference>
<evidence type="ECO:0000259" key="4">
    <source>
        <dbReference type="Pfam" id="PF25975"/>
    </source>
</evidence>
<dbReference type="InterPro" id="IPR058649">
    <property type="entry name" value="CzcB_C"/>
</dbReference>
<comment type="caution">
    <text evidence="5">The sequence shown here is derived from an EMBL/GenBank/DDBJ whole genome shotgun (WGS) entry which is preliminary data.</text>
</comment>
<evidence type="ECO:0000313" key="5">
    <source>
        <dbReference type="EMBL" id="EQA46293.1"/>
    </source>
</evidence>
<dbReference type="GO" id="GO:0060003">
    <property type="term" value="P:copper ion export"/>
    <property type="evidence" value="ECO:0007669"/>
    <property type="project" value="TreeGrafter"/>
</dbReference>
<dbReference type="SUPFAM" id="SSF111369">
    <property type="entry name" value="HlyD-like secretion proteins"/>
    <property type="match status" value="1"/>
</dbReference>
<dbReference type="Gene3D" id="2.40.30.170">
    <property type="match status" value="1"/>
</dbReference>